<keyword evidence="3" id="KW-1185">Reference proteome</keyword>
<protein>
    <submittedName>
        <fullName evidence="2">Uncharacterized protein</fullName>
    </submittedName>
</protein>
<gene>
    <name evidence="2" type="ORF">RISK_003017</name>
</gene>
<name>A0A0J1EGT1_RHOIS</name>
<accession>A0A0J1EGT1</accession>
<evidence type="ECO:0000313" key="3">
    <source>
        <dbReference type="Proteomes" id="UP000036367"/>
    </source>
</evidence>
<dbReference type="EMBL" id="LECT01000025">
    <property type="protein sequence ID" value="KLU04749.1"/>
    <property type="molecule type" value="Genomic_DNA"/>
</dbReference>
<feature type="compositionally biased region" description="Basic residues" evidence="1">
    <location>
        <begin position="26"/>
        <end position="39"/>
    </location>
</feature>
<proteinExistence type="predicted"/>
<dbReference type="AlphaFoldDB" id="A0A0J1EGT1"/>
<dbReference type="PATRIC" id="fig|595434.4.peg.2876"/>
<reference evidence="2" key="1">
    <citation type="submission" date="2015-05" db="EMBL/GenBank/DDBJ databases">
        <title>Permanent draft genome of Rhodopirellula islandicus K833.</title>
        <authorList>
            <person name="Kizina J."/>
            <person name="Richter M."/>
            <person name="Glockner F.O."/>
            <person name="Harder J."/>
        </authorList>
    </citation>
    <scope>NUCLEOTIDE SEQUENCE [LARGE SCALE GENOMIC DNA]</scope>
    <source>
        <strain evidence="2">K833</strain>
    </source>
</reference>
<comment type="caution">
    <text evidence="2">The sequence shown here is derived from an EMBL/GenBank/DDBJ whole genome shotgun (WGS) entry which is preliminary data.</text>
</comment>
<feature type="region of interest" description="Disordered" evidence="1">
    <location>
        <begin position="1"/>
        <end position="65"/>
    </location>
</feature>
<dbReference type="Proteomes" id="UP000036367">
    <property type="component" value="Unassembled WGS sequence"/>
</dbReference>
<evidence type="ECO:0000313" key="2">
    <source>
        <dbReference type="EMBL" id="KLU04749.1"/>
    </source>
</evidence>
<evidence type="ECO:0000256" key="1">
    <source>
        <dbReference type="SAM" id="MobiDB-lite"/>
    </source>
</evidence>
<organism evidence="2 3">
    <name type="scientific">Rhodopirellula islandica</name>
    <dbReference type="NCBI Taxonomy" id="595434"/>
    <lineage>
        <taxon>Bacteria</taxon>
        <taxon>Pseudomonadati</taxon>
        <taxon>Planctomycetota</taxon>
        <taxon>Planctomycetia</taxon>
        <taxon>Pirellulales</taxon>
        <taxon>Pirellulaceae</taxon>
        <taxon>Rhodopirellula</taxon>
    </lineage>
</organism>
<dbReference type="STRING" id="595434.RISK_003017"/>
<sequence length="119" mass="13471">MQNAQKSYHNRRKIRKTPVEVLQEKRRAKRRNPTGKRIRRDGTIGGSGAAPKFVNESSQPDARRMQRTCLPERRRSGLIRPTCCLEVDRGAAIVRSTMNGDWWMAPSGSLVVCHDLSLG</sequence>